<evidence type="ECO:0000256" key="1">
    <source>
        <dbReference type="SAM" id="MobiDB-lite"/>
    </source>
</evidence>
<reference evidence="4" key="1">
    <citation type="submission" date="2025-08" db="UniProtKB">
        <authorList>
            <consortium name="RefSeq"/>
        </authorList>
    </citation>
    <scope>IDENTIFICATION</scope>
    <source>
        <tissue evidence="4">Stem</tissue>
    </source>
</reference>
<dbReference type="GeneID" id="103490938"/>
<dbReference type="InterPro" id="IPR058269">
    <property type="entry name" value="DUF7963"/>
</dbReference>
<dbReference type="Pfam" id="PF25908">
    <property type="entry name" value="DUF7963"/>
    <property type="match status" value="1"/>
</dbReference>
<dbReference type="Proteomes" id="UP001652600">
    <property type="component" value="Chromosome 6"/>
</dbReference>
<keyword evidence="3" id="KW-1185">Reference proteome</keyword>
<gene>
    <name evidence="4" type="primary">LOC103490938</name>
</gene>
<proteinExistence type="predicted"/>
<sequence length="790" mass="88666">MSPSLSSLSFAVFHIPLFLSSFTPTNPFIHFLQFPLCRSLSNTSSLPPSMADSDDPAAVAAQAVHRRYEGLLMVRTKALKGKGAWYWSHLEPLLLKNSDTGFPKAVKLRCSLCDAVFSASNPSRTASEHLKRGTCPNFNSPSKTPLVSVSPVSRKRNTADSDGGDSFYDISPLTVVDPSGVYGGSFSPFQPHQPHQQQPLLVLSGGKEDLGALAMLENSVKKLRTPRTSPGVSLNKDQIDSALDFLTDWVFESSGSVSISSLEHPKFKAFLNQVGLPSISSKDLATVRLNSKYEMAKADVHLKISEAMFFQIASSGWRPQNQEDTTMVHIALNLPNGTSLYRKTLIIASSVPCRFVEEVLWDTVLDVCGSIKEKCVGIVADKFKSEALKSLENQHEWLVNLPCQFQAFNNLLKDFIRNLPLFKTVAENCKRVAHFFNFESHIRTIFHKYQLRECGHTCLIALPTAESEEIGATTLFQMVDNMLESAPAMQLAWLDEAFKITVIEDPIAREVSHLVGSSEFWNEVEAVHCLIKLVKDMAQEIEIEKPLVGQCLPLWEELREKVKDWCKKFHISEESLEKIVSKRFKKNYHPAWAAAFVLDPLYLIRDNTGKYLPPFKRLTTEQEKDVDRLITRLVAKEEAHIVLMELMKWRTEGLDQVYARAVQMKEKDPITGKLRAANPQSSRLVWETYLTEFKSLRKVAVRLIFLHATSCGFKSNGKFERMVCSSYRSSKATTESIKKLVFISAHSKLEKRNLCSNSNENRENGDDIELFAAVNSEDDLPSEADGSSSL</sequence>
<dbReference type="OrthoDB" id="1614876at2759"/>
<accession>A0A1S3BK82</accession>
<feature type="domain" description="DUF7963" evidence="2">
    <location>
        <begin position="58"/>
        <end position="139"/>
    </location>
</feature>
<dbReference type="AlphaFoldDB" id="A0A1S3BK82"/>
<evidence type="ECO:0000259" key="2">
    <source>
        <dbReference type="Pfam" id="PF25908"/>
    </source>
</evidence>
<feature type="compositionally biased region" description="Polar residues" evidence="1">
    <location>
        <begin position="136"/>
        <end position="151"/>
    </location>
</feature>
<dbReference type="PANTHER" id="PTHR32166:SF24">
    <property type="entry name" value="F16P17.2 PROTEIN"/>
    <property type="match status" value="1"/>
</dbReference>
<dbReference type="InterPro" id="IPR012337">
    <property type="entry name" value="RNaseH-like_sf"/>
</dbReference>
<dbReference type="InParanoid" id="A0A1S3BK82"/>
<dbReference type="RefSeq" id="XP_008448913.1">
    <property type="nucleotide sequence ID" value="XM_008450691.3"/>
</dbReference>
<evidence type="ECO:0000313" key="3">
    <source>
        <dbReference type="Proteomes" id="UP001652600"/>
    </source>
</evidence>
<dbReference type="KEGG" id="cmo:103490938"/>
<feature type="region of interest" description="Disordered" evidence="1">
    <location>
        <begin position="126"/>
        <end position="164"/>
    </location>
</feature>
<dbReference type="SUPFAM" id="SSF53098">
    <property type="entry name" value="Ribonuclease H-like"/>
    <property type="match status" value="1"/>
</dbReference>
<dbReference type="eggNOG" id="ENOG502QPU0">
    <property type="taxonomic scope" value="Eukaryota"/>
</dbReference>
<name>A0A1S3BK82_CUCME</name>
<dbReference type="PANTHER" id="PTHR32166">
    <property type="entry name" value="OSJNBA0013A04.12 PROTEIN"/>
    <property type="match status" value="1"/>
</dbReference>
<evidence type="ECO:0000313" key="4">
    <source>
        <dbReference type="RefSeq" id="XP_008448913.1"/>
    </source>
</evidence>
<protein>
    <submittedName>
        <fullName evidence="4">Uncharacterized protein LOC103490938</fullName>
    </submittedName>
</protein>
<organism evidence="3 4">
    <name type="scientific">Cucumis melo</name>
    <name type="common">Muskmelon</name>
    <dbReference type="NCBI Taxonomy" id="3656"/>
    <lineage>
        <taxon>Eukaryota</taxon>
        <taxon>Viridiplantae</taxon>
        <taxon>Streptophyta</taxon>
        <taxon>Embryophyta</taxon>
        <taxon>Tracheophyta</taxon>
        <taxon>Spermatophyta</taxon>
        <taxon>Magnoliopsida</taxon>
        <taxon>eudicotyledons</taxon>
        <taxon>Gunneridae</taxon>
        <taxon>Pentapetalae</taxon>
        <taxon>rosids</taxon>
        <taxon>fabids</taxon>
        <taxon>Cucurbitales</taxon>
        <taxon>Cucurbitaceae</taxon>
        <taxon>Benincaseae</taxon>
        <taxon>Cucumis</taxon>
    </lineage>
</organism>